<gene>
    <name evidence="1" type="ORF">QX249_10765</name>
</gene>
<dbReference type="Proteomes" id="UP001253193">
    <property type="component" value="Unassembled WGS sequence"/>
</dbReference>
<name>A0AAW8Q3X5_VIBPH</name>
<dbReference type="EMBL" id="JAUHGG010000003">
    <property type="protein sequence ID" value="MDS1821143.1"/>
    <property type="molecule type" value="Genomic_DNA"/>
</dbReference>
<accession>A0AAW8Q3X5</accession>
<protein>
    <submittedName>
        <fullName evidence="1">Uncharacterized protein</fullName>
    </submittedName>
</protein>
<dbReference type="AlphaFoldDB" id="A0AAW8Q3X5"/>
<evidence type="ECO:0000313" key="2">
    <source>
        <dbReference type="Proteomes" id="UP001253193"/>
    </source>
</evidence>
<reference evidence="1" key="1">
    <citation type="submission" date="2023-06" db="EMBL/GenBank/DDBJ databases">
        <title>Genomic Diversity of Vibrio spp. and Metagenomic Analysis of Pathogens in Florida Gulf Coastal Waters Following Hurricane Ian.</title>
        <authorList>
            <person name="Brumfield K.D."/>
        </authorList>
    </citation>
    <scope>NUCLEOTIDE SEQUENCE</scope>
    <source>
        <strain evidence="1">WBS2B-138</strain>
    </source>
</reference>
<organism evidence="1 2">
    <name type="scientific">Vibrio parahaemolyticus</name>
    <dbReference type="NCBI Taxonomy" id="670"/>
    <lineage>
        <taxon>Bacteria</taxon>
        <taxon>Pseudomonadati</taxon>
        <taxon>Pseudomonadota</taxon>
        <taxon>Gammaproteobacteria</taxon>
        <taxon>Vibrionales</taxon>
        <taxon>Vibrionaceae</taxon>
        <taxon>Vibrio</taxon>
    </lineage>
</organism>
<sequence>MNNDVKINESDKEIDIVLNGASLMKVDKSNFADRDSAVKFAEDSLSLIYVGYTLGSSMALIDFVDSLPNTPITTTELKLESEKYLKSRFGDGIKFPENK</sequence>
<dbReference type="RefSeq" id="WP_311019997.1">
    <property type="nucleotide sequence ID" value="NZ_JAUHGG010000003.1"/>
</dbReference>
<evidence type="ECO:0000313" key="1">
    <source>
        <dbReference type="EMBL" id="MDS1821143.1"/>
    </source>
</evidence>
<proteinExistence type="predicted"/>
<comment type="caution">
    <text evidence="1">The sequence shown here is derived from an EMBL/GenBank/DDBJ whole genome shotgun (WGS) entry which is preliminary data.</text>
</comment>